<evidence type="ECO:0000256" key="1">
    <source>
        <dbReference type="ARBA" id="ARBA00022729"/>
    </source>
</evidence>
<dbReference type="Gene3D" id="2.130.10.10">
    <property type="entry name" value="YVTN repeat-like/Quinoprotein amine dehydrogenase"/>
    <property type="match status" value="1"/>
</dbReference>
<evidence type="ECO:0000313" key="4">
    <source>
        <dbReference type="Proteomes" id="UP000249016"/>
    </source>
</evidence>
<dbReference type="NCBIfam" id="TIGR02276">
    <property type="entry name" value="beta_rpt_yvtn"/>
    <property type="match status" value="2"/>
</dbReference>
<dbReference type="PANTHER" id="PTHR47197">
    <property type="entry name" value="PROTEIN NIRF"/>
    <property type="match status" value="1"/>
</dbReference>
<evidence type="ECO:0000259" key="2">
    <source>
        <dbReference type="Pfam" id="PF21783"/>
    </source>
</evidence>
<dbReference type="SUPFAM" id="SSF51004">
    <property type="entry name" value="C-terminal (heme d1) domain of cytochrome cd1-nitrite reductase"/>
    <property type="match status" value="1"/>
</dbReference>
<sequence>MIAPFNASCIANSIIDSIQTRSSKTVSVSSDGSRVYRANNNSNSVSVINTVTNTVIATIDVGDRPHGVSMSSDGSRVYVVNLISQTVSVINAATNTVVNTVSFPTNLDNNLGNFVAPVRCSGTSISFTITVLPSATCTSQYTIKAGSWTDVSIWSCGRLPTVTDVVTLSHEVGLPSNYQGQAFQIIYSQTGRLIMDVNNRLLLEVN</sequence>
<comment type="caution">
    <text evidence="3">The sequence shown here is derived from an EMBL/GenBank/DDBJ whole genome shotgun (WGS) entry which is preliminary data.</text>
</comment>
<protein>
    <recommendedName>
        <fullName evidence="2">YNCE-like beta-propeller domain-containing protein</fullName>
    </recommendedName>
</protein>
<dbReference type="Pfam" id="PF21783">
    <property type="entry name" value="YNCE"/>
    <property type="match status" value="1"/>
</dbReference>
<dbReference type="InterPro" id="IPR011048">
    <property type="entry name" value="Haem_d1_sf"/>
</dbReference>
<dbReference type="EMBL" id="QLII01000001">
    <property type="protein sequence ID" value="RAI77522.1"/>
    <property type="molecule type" value="Genomic_DNA"/>
</dbReference>
<keyword evidence="1" id="KW-0732">Signal</keyword>
<dbReference type="InterPro" id="IPR015943">
    <property type="entry name" value="WD40/YVTN_repeat-like_dom_sf"/>
</dbReference>
<dbReference type="AlphaFoldDB" id="A0A327NQH0"/>
<gene>
    <name evidence="3" type="ORF">HMF3257_31240</name>
</gene>
<reference evidence="3 4" key="1">
    <citation type="submission" date="2018-06" db="EMBL/GenBank/DDBJ databases">
        <title>Spirosoma sp. HMF3257 Genome sequencing and assembly.</title>
        <authorList>
            <person name="Kang H."/>
            <person name="Cha I."/>
            <person name="Kim H."/>
            <person name="Kang J."/>
            <person name="Joh K."/>
        </authorList>
    </citation>
    <scope>NUCLEOTIDE SEQUENCE [LARGE SCALE GENOMIC DNA]</scope>
    <source>
        <strain evidence="3 4">HMF3257</strain>
    </source>
</reference>
<keyword evidence="4" id="KW-1185">Reference proteome</keyword>
<accession>A0A327NQH0</accession>
<organism evidence="3 4">
    <name type="scientific">Spirosoma telluris</name>
    <dbReference type="NCBI Taxonomy" id="2183553"/>
    <lineage>
        <taxon>Bacteria</taxon>
        <taxon>Pseudomonadati</taxon>
        <taxon>Bacteroidota</taxon>
        <taxon>Cytophagia</taxon>
        <taxon>Cytophagales</taxon>
        <taxon>Cytophagaceae</taxon>
        <taxon>Spirosoma</taxon>
    </lineage>
</organism>
<dbReference type="InterPro" id="IPR048433">
    <property type="entry name" value="YNCE-like_beta-prop"/>
</dbReference>
<dbReference type="PANTHER" id="PTHR47197:SF3">
    <property type="entry name" value="DIHYDRO-HEME D1 DEHYDROGENASE"/>
    <property type="match status" value="1"/>
</dbReference>
<dbReference type="InterPro" id="IPR011964">
    <property type="entry name" value="YVTN_b-propeller_repeat"/>
</dbReference>
<dbReference type="Proteomes" id="UP000249016">
    <property type="component" value="Unassembled WGS sequence"/>
</dbReference>
<proteinExistence type="predicted"/>
<name>A0A327NQH0_9BACT</name>
<dbReference type="InterPro" id="IPR051200">
    <property type="entry name" value="Host-pathogen_enzymatic-act"/>
</dbReference>
<evidence type="ECO:0000313" key="3">
    <source>
        <dbReference type="EMBL" id="RAI77522.1"/>
    </source>
</evidence>
<feature type="domain" description="YNCE-like beta-propeller" evidence="2">
    <location>
        <begin position="22"/>
        <end position="102"/>
    </location>
</feature>